<sequence length="55" mass="6095">MLTSSAVLVIWSMRLNSTNWLVDLVQSDPAGRFVERTNLAQGIRGDGHGAHTRRC</sequence>
<keyword evidence="2" id="KW-1185">Reference proteome</keyword>
<dbReference type="Proteomes" id="UP000822688">
    <property type="component" value="Chromosome 1"/>
</dbReference>
<gene>
    <name evidence="1" type="ORF">KC19_1G089100</name>
</gene>
<name>A0A8T0J303_CERPU</name>
<accession>A0A8T0J303</accession>
<dbReference type="AlphaFoldDB" id="A0A8T0J303"/>
<evidence type="ECO:0000313" key="1">
    <source>
        <dbReference type="EMBL" id="KAG0590314.1"/>
    </source>
</evidence>
<evidence type="ECO:0000313" key="2">
    <source>
        <dbReference type="Proteomes" id="UP000822688"/>
    </source>
</evidence>
<dbReference type="EMBL" id="CM026421">
    <property type="protein sequence ID" value="KAG0590314.1"/>
    <property type="molecule type" value="Genomic_DNA"/>
</dbReference>
<comment type="caution">
    <text evidence="1">The sequence shown here is derived from an EMBL/GenBank/DDBJ whole genome shotgun (WGS) entry which is preliminary data.</text>
</comment>
<organism evidence="1 2">
    <name type="scientific">Ceratodon purpureus</name>
    <name type="common">Fire moss</name>
    <name type="synonym">Dicranum purpureum</name>
    <dbReference type="NCBI Taxonomy" id="3225"/>
    <lineage>
        <taxon>Eukaryota</taxon>
        <taxon>Viridiplantae</taxon>
        <taxon>Streptophyta</taxon>
        <taxon>Embryophyta</taxon>
        <taxon>Bryophyta</taxon>
        <taxon>Bryophytina</taxon>
        <taxon>Bryopsida</taxon>
        <taxon>Dicranidae</taxon>
        <taxon>Pseudoditrichales</taxon>
        <taxon>Ditrichaceae</taxon>
        <taxon>Ceratodon</taxon>
    </lineage>
</organism>
<reference evidence="1" key="1">
    <citation type="submission" date="2020-06" db="EMBL/GenBank/DDBJ databases">
        <title>WGS assembly of Ceratodon purpureus strain R40.</title>
        <authorList>
            <person name="Carey S.B."/>
            <person name="Jenkins J."/>
            <person name="Shu S."/>
            <person name="Lovell J.T."/>
            <person name="Sreedasyam A."/>
            <person name="Maumus F."/>
            <person name="Tiley G.P."/>
            <person name="Fernandez-Pozo N."/>
            <person name="Barry K."/>
            <person name="Chen C."/>
            <person name="Wang M."/>
            <person name="Lipzen A."/>
            <person name="Daum C."/>
            <person name="Saski C.A."/>
            <person name="Payton A.C."/>
            <person name="Mcbreen J.C."/>
            <person name="Conrad R.E."/>
            <person name="Kollar L.M."/>
            <person name="Olsson S."/>
            <person name="Huttunen S."/>
            <person name="Landis J.B."/>
            <person name="Wickett N.J."/>
            <person name="Johnson M.G."/>
            <person name="Rensing S.A."/>
            <person name="Grimwood J."/>
            <person name="Schmutz J."/>
            <person name="Mcdaniel S.F."/>
        </authorList>
    </citation>
    <scope>NUCLEOTIDE SEQUENCE</scope>
    <source>
        <strain evidence="1">R40</strain>
    </source>
</reference>
<protein>
    <submittedName>
        <fullName evidence="1">Uncharacterized protein</fullName>
    </submittedName>
</protein>
<proteinExistence type="predicted"/>